<keyword evidence="5" id="KW-1185">Reference proteome</keyword>
<dbReference type="CDD" id="cd04301">
    <property type="entry name" value="NAT_SF"/>
    <property type="match status" value="1"/>
</dbReference>
<dbReference type="Gene3D" id="3.40.630.30">
    <property type="match status" value="1"/>
</dbReference>
<dbReference type="AlphaFoldDB" id="A0A562ZY83"/>
<keyword evidence="2" id="KW-0012">Acyltransferase</keyword>
<dbReference type="InterPro" id="IPR000182">
    <property type="entry name" value="GNAT_dom"/>
</dbReference>
<dbReference type="Pfam" id="PF00583">
    <property type="entry name" value="Acetyltransf_1"/>
    <property type="match status" value="1"/>
</dbReference>
<dbReference type="OrthoDB" id="143110at2"/>
<evidence type="ECO:0000313" key="5">
    <source>
        <dbReference type="Proteomes" id="UP000318199"/>
    </source>
</evidence>
<evidence type="ECO:0000259" key="3">
    <source>
        <dbReference type="PROSITE" id="PS51186"/>
    </source>
</evidence>
<evidence type="ECO:0000256" key="2">
    <source>
        <dbReference type="ARBA" id="ARBA00023315"/>
    </source>
</evidence>
<dbReference type="InterPro" id="IPR016181">
    <property type="entry name" value="Acyl_CoA_acyltransferase"/>
</dbReference>
<dbReference type="SUPFAM" id="SSF55729">
    <property type="entry name" value="Acyl-CoA N-acyltransferases (Nat)"/>
    <property type="match status" value="1"/>
</dbReference>
<protein>
    <submittedName>
        <fullName evidence="4">GNAT family N-acetyltransferase</fullName>
    </submittedName>
</protein>
<sequence>MLGLQVFLDTYAPDGVCDALAREAEETFSSSRVSGWLADPASALLVAAHATGLTGFAHLAHGASHPLVRGQAPTELQRLYVRRPFLGQGLGRALLLRAEQLAAERGAGVLWLTAWVGNARALAFYARQGYSDVGASDHVFEGQRFENRVFAKPL</sequence>
<name>A0A562ZY83_9BURK</name>
<dbReference type="PROSITE" id="PS51186">
    <property type="entry name" value="GNAT"/>
    <property type="match status" value="1"/>
</dbReference>
<reference evidence="4 5" key="1">
    <citation type="submission" date="2019-07" db="EMBL/GenBank/DDBJ databases">
        <title>Caenimonas sedimenti sp. nov., isolated from activated sludge.</title>
        <authorList>
            <person name="Xu J."/>
        </authorList>
    </citation>
    <scope>NUCLEOTIDE SEQUENCE [LARGE SCALE GENOMIC DNA]</scope>
    <source>
        <strain evidence="4 5">HX-9-20</strain>
    </source>
</reference>
<feature type="domain" description="N-acetyltransferase" evidence="3">
    <location>
        <begin position="6"/>
        <end position="154"/>
    </location>
</feature>
<dbReference type="EMBL" id="VOBQ01000002">
    <property type="protein sequence ID" value="TWO73265.1"/>
    <property type="molecule type" value="Genomic_DNA"/>
</dbReference>
<keyword evidence="1 4" id="KW-0808">Transferase</keyword>
<gene>
    <name evidence="4" type="ORF">FN976_02460</name>
</gene>
<evidence type="ECO:0000256" key="1">
    <source>
        <dbReference type="ARBA" id="ARBA00022679"/>
    </source>
</evidence>
<accession>A0A562ZY83</accession>
<dbReference type="InterPro" id="IPR050832">
    <property type="entry name" value="Bact_Acetyltransf"/>
</dbReference>
<dbReference type="Proteomes" id="UP000318199">
    <property type="component" value="Unassembled WGS sequence"/>
</dbReference>
<comment type="caution">
    <text evidence="4">The sequence shown here is derived from an EMBL/GenBank/DDBJ whole genome shotgun (WGS) entry which is preliminary data.</text>
</comment>
<proteinExistence type="predicted"/>
<evidence type="ECO:0000313" key="4">
    <source>
        <dbReference type="EMBL" id="TWO73265.1"/>
    </source>
</evidence>
<organism evidence="4 5">
    <name type="scientific">Caenimonas sedimenti</name>
    <dbReference type="NCBI Taxonomy" id="2596921"/>
    <lineage>
        <taxon>Bacteria</taxon>
        <taxon>Pseudomonadati</taxon>
        <taxon>Pseudomonadota</taxon>
        <taxon>Betaproteobacteria</taxon>
        <taxon>Burkholderiales</taxon>
        <taxon>Comamonadaceae</taxon>
        <taxon>Caenimonas</taxon>
    </lineage>
</organism>
<dbReference type="PANTHER" id="PTHR43877">
    <property type="entry name" value="AMINOALKYLPHOSPHONATE N-ACETYLTRANSFERASE-RELATED-RELATED"/>
    <property type="match status" value="1"/>
</dbReference>
<dbReference type="GO" id="GO:0016747">
    <property type="term" value="F:acyltransferase activity, transferring groups other than amino-acyl groups"/>
    <property type="evidence" value="ECO:0007669"/>
    <property type="project" value="InterPro"/>
</dbReference>